<keyword evidence="12" id="KW-1185">Reference proteome</keyword>
<evidence type="ECO:0000256" key="6">
    <source>
        <dbReference type="ARBA" id="ARBA00023170"/>
    </source>
</evidence>
<reference evidence="11 12" key="1">
    <citation type="submission" date="2019-10" db="EMBL/GenBank/DDBJ databases">
        <title>Assembly and Annotation for the nematode Trichostrongylus colubriformis.</title>
        <authorList>
            <person name="Martin J."/>
        </authorList>
    </citation>
    <scope>NUCLEOTIDE SEQUENCE [LARGE SCALE GENOMIC DNA]</scope>
    <source>
        <strain evidence="11">G859</strain>
        <tissue evidence="11">Whole worm</tissue>
    </source>
</reference>
<evidence type="ECO:0000256" key="4">
    <source>
        <dbReference type="ARBA" id="ARBA00023040"/>
    </source>
</evidence>
<evidence type="ECO:0000256" key="5">
    <source>
        <dbReference type="ARBA" id="ARBA00023136"/>
    </source>
</evidence>
<evidence type="ECO:0000256" key="7">
    <source>
        <dbReference type="ARBA" id="ARBA00023224"/>
    </source>
</evidence>
<keyword evidence="5 9" id="KW-0472">Membrane</keyword>
<keyword evidence="8" id="KW-0844">Vision</keyword>
<sequence>MLHPTLTLNLIIFASVPVFLNVISLIPLLNQKKGRSLRDNPSHLPLLMLLLIDLGLSLLLAAPVYSFLSERGVFSDSSCQIYGGMDMALSLSQVILATIIAFDRYIVTNTPKWGKWRCHSNYIKLIFILIGFTTIWSAVPVLGYGKYSTFYGSTFCSLDWRQGDTDSSSKESTDAAQHYVAFLTATCLVFFLIPVCIASSFYYSIIDHVDRQSRTEAREENGNTVEECCTWAPKGSVAKVGLGCLLSSTLPFLAYSIVCLNPLESDFDNVSYIVVPVIISRLCPLLNPLLYIWCNPDIVPINTFLAKRAAKRRPPPRTYHTINLIAEVPGMSFPILTPTVPRRQLPQIPPSLLSPNWKPTYFEEAREQNSTLM</sequence>
<feature type="transmembrane region" description="Helical" evidence="9">
    <location>
        <begin position="122"/>
        <end position="144"/>
    </location>
</feature>
<evidence type="ECO:0000256" key="1">
    <source>
        <dbReference type="ARBA" id="ARBA00004141"/>
    </source>
</evidence>
<evidence type="ECO:0000313" key="11">
    <source>
        <dbReference type="EMBL" id="KAK5968810.1"/>
    </source>
</evidence>
<feature type="transmembrane region" description="Helical" evidence="9">
    <location>
        <begin position="179"/>
        <end position="205"/>
    </location>
</feature>
<dbReference type="InterPro" id="IPR017452">
    <property type="entry name" value="GPCR_Rhodpsn_7TM"/>
</dbReference>
<evidence type="ECO:0000259" key="10">
    <source>
        <dbReference type="PROSITE" id="PS50262"/>
    </source>
</evidence>
<dbReference type="GO" id="GO:0004930">
    <property type="term" value="F:G protein-coupled receptor activity"/>
    <property type="evidence" value="ECO:0007669"/>
    <property type="project" value="UniProtKB-KW"/>
</dbReference>
<dbReference type="AlphaFoldDB" id="A0AAN8F1B6"/>
<dbReference type="PROSITE" id="PS50262">
    <property type="entry name" value="G_PROTEIN_RECEP_F1_2"/>
    <property type="match status" value="1"/>
</dbReference>
<protein>
    <recommendedName>
        <fullName evidence="10">G-protein coupled receptors family 1 profile domain-containing protein</fullName>
    </recommendedName>
</protein>
<comment type="subcellular location">
    <subcellularLocation>
        <location evidence="1">Membrane</location>
        <topology evidence="1">Multi-pass membrane protein</topology>
    </subcellularLocation>
</comment>
<feature type="transmembrane region" description="Helical" evidence="9">
    <location>
        <begin position="46"/>
        <end position="68"/>
    </location>
</feature>
<dbReference type="PRINTS" id="PR00237">
    <property type="entry name" value="GPCRRHODOPSN"/>
</dbReference>
<comment type="caution">
    <text evidence="11">The sequence shown here is derived from an EMBL/GenBank/DDBJ whole genome shotgun (WGS) entry which is preliminary data.</text>
</comment>
<keyword evidence="4" id="KW-0297">G-protein coupled receptor</keyword>
<dbReference type="GO" id="GO:0016020">
    <property type="term" value="C:membrane"/>
    <property type="evidence" value="ECO:0007669"/>
    <property type="project" value="UniProtKB-SubCell"/>
</dbReference>
<dbReference type="Pfam" id="PF00001">
    <property type="entry name" value="7tm_1"/>
    <property type="match status" value="1"/>
</dbReference>
<evidence type="ECO:0000313" key="12">
    <source>
        <dbReference type="Proteomes" id="UP001331761"/>
    </source>
</evidence>
<keyword evidence="2 9" id="KW-0812">Transmembrane</keyword>
<dbReference type="Gene3D" id="1.20.1070.10">
    <property type="entry name" value="Rhodopsin 7-helix transmembrane proteins"/>
    <property type="match status" value="1"/>
</dbReference>
<evidence type="ECO:0000256" key="8">
    <source>
        <dbReference type="ARBA" id="ARBA00023305"/>
    </source>
</evidence>
<evidence type="ECO:0000256" key="9">
    <source>
        <dbReference type="SAM" id="Phobius"/>
    </source>
</evidence>
<feature type="transmembrane region" description="Helical" evidence="9">
    <location>
        <begin position="80"/>
        <end position="102"/>
    </location>
</feature>
<feature type="domain" description="G-protein coupled receptors family 1 profile" evidence="10">
    <location>
        <begin position="20"/>
        <end position="291"/>
    </location>
</feature>
<dbReference type="PANTHER" id="PTHR24240">
    <property type="entry name" value="OPSIN"/>
    <property type="match status" value="1"/>
</dbReference>
<organism evidence="11 12">
    <name type="scientific">Trichostrongylus colubriformis</name>
    <name type="common">Black scour worm</name>
    <dbReference type="NCBI Taxonomy" id="6319"/>
    <lineage>
        <taxon>Eukaryota</taxon>
        <taxon>Metazoa</taxon>
        <taxon>Ecdysozoa</taxon>
        <taxon>Nematoda</taxon>
        <taxon>Chromadorea</taxon>
        <taxon>Rhabditida</taxon>
        <taxon>Rhabditina</taxon>
        <taxon>Rhabditomorpha</taxon>
        <taxon>Strongyloidea</taxon>
        <taxon>Trichostrongylidae</taxon>
        <taxon>Trichostrongylus</taxon>
    </lineage>
</organism>
<accession>A0AAN8F1B6</accession>
<keyword evidence="8" id="KW-0716">Sensory transduction</keyword>
<dbReference type="Proteomes" id="UP001331761">
    <property type="component" value="Unassembled WGS sequence"/>
</dbReference>
<dbReference type="GO" id="GO:0007601">
    <property type="term" value="P:visual perception"/>
    <property type="evidence" value="ECO:0007669"/>
    <property type="project" value="UniProtKB-KW"/>
</dbReference>
<keyword evidence="3 9" id="KW-1133">Transmembrane helix</keyword>
<evidence type="ECO:0000256" key="2">
    <source>
        <dbReference type="ARBA" id="ARBA00022692"/>
    </source>
</evidence>
<name>A0AAN8F1B6_TRICO</name>
<dbReference type="SUPFAM" id="SSF81321">
    <property type="entry name" value="Family A G protein-coupled receptor-like"/>
    <property type="match status" value="1"/>
</dbReference>
<keyword evidence="7" id="KW-0807">Transducer</keyword>
<dbReference type="InterPro" id="IPR000276">
    <property type="entry name" value="GPCR_Rhodpsn"/>
</dbReference>
<proteinExistence type="predicted"/>
<dbReference type="EMBL" id="WIXE01020973">
    <property type="protein sequence ID" value="KAK5968810.1"/>
    <property type="molecule type" value="Genomic_DNA"/>
</dbReference>
<feature type="transmembrane region" description="Helical" evidence="9">
    <location>
        <begin position="6"/>
        <end position="26"/>
    </location>
</feature>
<keyword evidence="6" id="KW-0675">Receptor</keyword>
<gene>
    <name evidence="11" type="ORF">GCK32_003771</name>
</gene>
<dbReference type="InterPro" id="IPR050125">
    <property type="entry name" value="GPCR_opsins"/>
</dbReference>
<evidence type="ECO:0000256" key="3">
    <source>
        <dbReference type="ARBA" id="ARBA00022989"/>
    </source>
</evidence>